<accession>A0A016VD53</accession>
<protein>
    <submittedName>
        <fullName evidence="2">Uncharacterized protein</fullName>
    </submittedName>
</protein>
<dbReference type="AlphaFoldDB" id="A0A016VD53"/>
<evidence type="ECO:0000256" key="1">
    <source>
        <dbReference type="SAM" id="Phobius"/>
    </source>
</evidence>
<keyword evidence="1" id="KW-0812">Transmembrane</keyword>
<keyword evidence="1" id="KW-0472">Membrane</keyword>
<dbReference type="Proteomes" id="UP000024635">
    <property type="component" value="Unassembled WGS sequence"/>
</dbReference>
<keyword evidence="3" id="KW-1185">Reference proteome</keyword>
<dbReference type="EMBL" id="JARK01001348">
    <property type="protein sequence ID" value="EYC25365.1"/>
    <property type="molecule type" value="Genomic_DNA"/>
</dbReference>
<feature type="transmembrane region" description="Helical" evidence="1">
    <location>
        <begin position="48"/>
        <end position="67"/>
    </location>
</feature>
<gene>
    <name evidence="2" type="primary">Acey_s0012.g1846</name>
    <name evidence="2" type="ORF">Y032_0012g1846</name>
</gene>
<feature type="transmembrane region" description="Helical" evidence="1">
    <location>
        <begin position="79"/>
        <end position="98"/>
    </location>
</feature>
<proteinExistence type="predicted"/>
<organism evidence="2 3">
    <name type="scientific">Ancylostoma ceylanicum</name>
    <dbReference type="NCBI Taxonomy" id="53326"/>
    <lineage>
        <taxon>Eukaryota</taxon>
        <taxon>Metazoa</taxon>
        <taxon>Ecdysozoa</taxon>
        <taxon>Nematoda</taxon>
        <taxon>Chromadorea</taxon>
        <taxon>Rhabditida</taxon>
        <taxon>Rhabditina</taxon>
        <taxon>Rhabditomorpha</taxon>
        <taxon>Strongyloidea</taxon>
        <taxon>Ancylostomatidae</taxon>
        <taxon>Ancylostomatinae</taxon>
        <taxon>Ancylostoma</taxon>
    </lineage>
</organism>
<sequence length="154" mass="17284">MAQLVRQRTPILRTTVRFPVLSEFLRIQACLAIQKARFVWQDSLRDSLIGKTVYGVCLAIHFTGFVWRYISRGLFGKTVYGTSCLAIHLTGFVCLASLQARLRGCQTNLAKCIAIQHQSNGFRVMECTTTGLTCWLTGSYSAITTAPGFNWKIR</sequence>
<comment type="caution">
    <text evidence="2">The sequence shown here is derived from an EMBL/GenBank/DDBJ whole genome shotgun (WGS) entry which is preliminary data.</text>
</comment>
<reference evidence="3" key="1">
    <citation type="journal article" date="2015" name="Nat. Genet.">
        <title>The genome and transcriptome of the zoonotic hookworm Ancylostoma ceylanicum identify infection-specific gene families.</title>
        <authorList>
            <person name="Schwarz E.M."/>
            <person name="Hu Y."/>
            <person name="Antoshechkin I."/>
            <person name="Miller M.M."/>
            <person name="Sternberg P.W."/>
            <person name="Aroian R.V."/>
        </authorList>
    </citation>
    <scope>NUCLEOTIDE SEQUENCE</scope>
    <source>
        <strain evidence="3">HY135</strain>
    </source>
</reference>
<evidence type="ECO:0000313" key="3">
    <source>
        <dbReference type="Proteomes" id="UP000024635"/>
    </source>
</evidence>
<keyword evidence="1" id="KW-1133">Transmembrane helix</keyword>
<evidence type="ECO:0000313" key="2">
    <source>
        <dbReference type="EMBL" id="EYC25365.1"/>
    </source>
</evidence>
<name>A0A016VD53_9BILA</name>